<keyword evidence="12" id="KW-1185">Reference proteome</keyword>
<keyword evidence="3 8" id="KW-0813">Transport</keyword>
<evidence type="ECO:0000256" key="2">
    <source>
        <dbReference type="ARBA" id="ARBA00007069"/>
    </source>
</evidence>
<feature type="compositionally biased region" description="Low complexity" evidence="9">
    <location>
        <begin position="12"/>
        <end position="24"/>
    </location>
</feature>
<dbReference type="GO" id="GO:0005886">
    <property type="term" value="C:plasma membrane"/>
    <property type="evidence" value="ECO:0007669"/>
    <property type="project" value="UniProtKB-SubCell"/>
</dbReference>
<keyword evidence="6 8" id="KW-1133">Transmembrane helix</keyword>
<evidence type="ECO:0000256" key="7">
    <source>
        <dbReference type="ARBA" id="ARBA00023136"/>
    </source>
</evidence>
<keyword evidence="4" id="KW-1003">Cell membrane</keyword>
<dbReference type="Gene3D" id="1.10.3720.10">
    <property type="entry name" value="MetI-like"/>
    <property type="match status" value="1"/>
</dbReference>
<dbReference type="InterPro" id="IPR035906">
    <property type="entry name" value="MetI-like_sf"/>
</dbReference>
<proteinExistence type="inferred from homology"/>
<dbReference type="SUPFAM" id="SSF161098">
    <property type="entry name" value="MetI-like"/>
    <property type="match status" value="1"/>
</dbReference>
<dbReference type="Pfam" id="PF00528">
    <property type="entry name" value="BPD_transp_1"/>
    <property type="match status" value="1"/>
</dbReference>
<evidence type="ECO:0000256" key="4">
    <source>
        <dbReference type="ARBA" id="ARBA00022475"/>
    </source>
</evidence>
<feature type="transmembrane region" description="Helical" evidence="8">
    <location>
        <begin position="221"/>
        <end position="245"/>
    </location>
</feature>
<reference evidence="11 12" key="1">
    <citation type="submission" date="2020-07" db="EMBL/GenBank/DDBJ databases">
        <title>Streptomyces isolated from Indian soil.</title>
        <authorList>
            <person name="Mandal S."/>
            <person name="Maiti P.K."/>
        </authorList>
    </citation>
    <scope>NUCLEOTIDE SEQUENCE [LARGE SCALE GENOMIC DNA]</scope>
    <source>
        <strain evidence="11 12">PSKA54</strain>
    </source>
</reference>
<dbReference type="AlphaFoldDB" id="A0A7W2D7D0"/>
<evidence type="ECO:0000256" key="9">
    <source>
        <dbReference type="SAM" id="MobiDB-lite"/>
    </source>
</evidence>
<dbReference type="CDD" id="cd06261">
    <property type="entry name" value="TM_PBP2"/>
    <property type="match status" value="1"/>
</dbReference>
<name>A0A7W2D7D0_9ACTN</name>
<dbReference type="PANTHER" id="PTHR42929">
    <property type="entry name" value="INNER MEMBRANE ABC TRANSPORTER PERMEASE PROTEIN YDCU-RELATED-RELATED"/>
    <property type="match status" value="1"/>
</dbReference>
<comment type="similarity">
    <text evidence="2">Belongs to the binding-protein-dependent transport system permease family. CysTW subfamily.</text>
</comment>
<feature type="transmembrane region" description="Helical" evidence="8">
    <location>
        <begin position="115"/>
        <end position="136"/>
    </location>
</feature>
<dbReference type="Proteomes" id="UP000586976">
    <property type="component" value="Unassembled WGS sequence"/>
</dbReference>
<gene>
    <name evidence="11" type="ORF">H1V43_31605</name>
</gene>
<dbReference type="PROSITE" id="PS50928">
    <property type="entry name" value="ABC_TM1"/>
    <property type="match status" value="1"/>
</dbReference>
<evidence type="ECO:0000259" key="10">
    <source>
        <dbReference type="PROSITE" id="PS50928"/>
    </source>
</evidence>
<feature type="transmembrane region" description="Helical" evidence="8">
    <location>
        <begin position="33"/>
        <end position="56"/>
    </location>
</feature>
<dbReference type="RefSeq" id="WP_181867259.1">
    <property type="nucleotide sequence ID" value="NZ_JACEQY010000047.1"/>
</dbReference>
<dbReference type="PANTHER" id="PTHR42929:SF5">
    <property type="entry name" value="ABC TRANSPORTER PERMEASE PROTEIN"/>
    <property type="match status" value="1"/>
</dbReference>
<dbReference type="EMBL" id="JACEQY010000047">
    <property type="protein sequence ID" value="MBA4865810.1"/>
    <property type="molecule type" value="Genomic_DNA"/>
</dbReference>
<dbReference type="InterPro" id="IPR000515">
    <property type="entry name" value="MetI-like"/>
</dbReference>
<evidence type="ECO:0000313" key="11">
    <source>
        <dbReference type="EMBL" id="MBA4865810.1"/>
    </source>
</evidence>
<evidence type="ECO:0000256" key="1">
    <source>
        <dbReference type="ARBA" id="ARBA00004651"/>
    </source>
</evidence>
<evidence type="ECO:0000313" key="12">
    <source>
        <dbReference type="Proteomes" id="UP000586976"/>
    </source>
</evidence>
<comment type="subcellular location">
    <subcellularLocation>
        <location evidence="1 8">Cell membrane</location>
        <topology evidence="1 8">Multi-pass membrane protein</topology>
    </subcellularLocation>
</comment>
<evidence type="ECO:0000256" key="6">
    <source>
        <dbReference type="ARBA" id="ARBA00022989"/>
    </source>
</evidence>
<feature type="region of interest" description="Disordered" evidence="9">
    <location>
        <begin position="1"/>
        <end position="24"/>
    </location>
</feature>
<dbReference type="GO" id="GO:0055085">
    <property type="term" value="P:transmembrane transport"/>
    <property type="evidence" value="ECO:0007669"/>
    <property type="project" value="InterPro"/>
</dbReference>
<evidence type="ECO:0000256" key="8">
    <source>
        <dbReference type="RuleBase" id="RU363032"/>
    </source>
</evidence>
<protein>
    <submittedName>
        <fullName evidence="11">ABC transporter permease</fullName>
    </submittedName>
</protein>
<keyword evidence="5 8" id="KW-0812">Transmembrane</keyword>
<accession>A0A7W2D7D0</accession>
<evidence type="ECO:0000256" key="5">
    <source>
        <dbReference type="ARBA" id="ARBA00022692"/>
    </source>
</evidence>
<feature type="domain" description="ABC transmembrane type-1" evidence="10">
    <location>
        <begin position="80"/>
        <end position="286"/>
    </location>
</feature>
<sequence>MTAVLDKPPQPSASAGTARPRARGARGSSGARWLFLPPLALLLLGLAVPLVAVVVAGSEDHGPAGMFTEPFRSALFLRAAWRTLWMAALVTLCTGVLGVLYALALGLARKALSHVLFGVLFLTFWISLLVRTYGWVLMLQPQGALDGLAKTLGLSEDGLGLYQTLPGLIPAMVHIMLPYMVLPVYAGLRSLDPAQLRAARSLGAGEWLVMRTVVLPALRPGAAAGAVIVFVMSLGFYVTPAFLGGPGSQVTATVIGTEFGRMQNLGGAAAMGVVLLVATLGLYVVADRFLKISEQWERV</sequence>
<comment type="caution">
    <text evidence="11">The sequence shown here is derived from an EMBL/GenBank/DDBJ whole genome shotgun (WGS) entry which is preliminary data.</text>
</comment>
<feature type="transmembrane region" description="Helical" evidence="8">
    <location>
        <begin position="168"/>
        <end position="188"/>
    </location>
</feature>
<feature type="transmembrane region" description="Helical" evidence="8">
    <location>
        <begin position="265"/>
        <end position="286"/>
    </location>
</feature>
<feature type="transmembrane region" description="Helical" evidence="8">
    <location>
        <begin position="84"/>
        <end position="108"/>
    </location>
</feature>
<keyword evidence="7 8" id="KW-0472">Membrane</keyword>
<organism evidence="11 12">
    <name type="scientific">Streptomyces himalayensis subsp. aureolus</name>
    <dbReference type="NCBI Taxonomy" id="2758039"/>
    <lineage>
        <taxon>Bacteria</taxon>
        <taxon>Bacillati</taxon>
        <taxon>Actinomycetota</taxon>
        <taxon>Actinomycetes</taxon>
        <taxon>Kitasatosporales</taxon>
        <taxon>Streptomycetaceae</taxon>
        <taxon>Streptomyces</taxon>
        <taxon>Streptomyces himalayensis</taxon>
    </lineage>
</organism>
<evidence type="ECO:0000256" key="3">
    <source>
        <dbReference type="ARBA" id="ARBA00022448"/>
    </source>
</evidence>